<gene>
    <name evidence="2" type="ORF">IQ22_00609</name>
</gene>
<keyword evidence="1" id="KW-1133">Transmembrane helix</keyword>
<reference evidence="2 3" key="1">
    <citation type="journal article" date="2015" name="Stand. Genomic Sci.">
        <title>Genomic Encyclopedia of Bacterial and Archaeal Type Strains, Phase III: the genomes of soil and plant-associated and newly described type strains.</title>
        <authorList>
            <person name="Whitman W.B."/>
            <person name="Woyke T."/>
            <person name="Klenk H.P."/>
            <person name="Zhou Y."/>
            <person name="Lilburn T.G."/>
            <person name="Beck B.J."/>
            <person name="De Vos P."/>
            <person name="Vandamme P."/>
            <person name="Eisen J.A."/>
            <person name="Garrity G."/>
            <person name="Hugenholtz P."/>
            <person name="Kyrpides N.C."/>
        </authorList>
    </citation>
    <scope>NUCLEOTIDE SEQUENCE [LARGE SCALE GENOMIC DNA]</scope>
    <source>
        <strain evidence="2 3">CGMCC 1.6858</strain>
    </source>
</reference>
<comment type="caution">
    <text evidence="2">The sequence shown here is derived from an EMBL/GenBank/DDBJ whole genome shotgun (WGS) entry which is preliminary data.</text>
</comment>
<dbReference type="EMBL" id="VLKY01000002">
    <property type="protein sequence ID" value="TWI57393.1"/>
    <property type="molecule type" value="Genomic_DNA"/>
</dbReference>
<evidence type="ECO:0000313" key="2">
    <source>
        <dbReference type="EMBL" id="TWI57393.1"/>
    </source>
</evidence>
<evidence type="ECO:0000256" key="1">
    <source>
        <dbReference type="SAM" id="Phobius"/>
    </source>
</evidence>
<dbReference type="Proteomes" id="UP000316905">
    <property type="component" value="Unassembled WGS sequence"/>
</dbReference>
<keyword evidence="3" id="KW-1185">Reference proteome</keyword>
<protein>
    <submittedName>
        <fullName evidence="2">Uncharacterized protein</fullName>
    </submittedName>
</protein>
<keyword evidence="1" id="KW-0472">Membrane</keyword>
<sequence>MRQQQENTTKRNKITMTYVVALSIAGLILALILIKFVLPQSETFDGDAVKQRPPLSDFITQVQAEACPNETSQTPSQDCLNALSERAKDEGYDQSEIVNYLKQRFPAIP</sequence>
<dbReference type="RefSeq" id="WP_145137875.1">
    <property type="nucleotide sequence ID" value="NZ_VLKY01000002.1"/>
</dbReference>
<keyword evidence="1" id="KW-0812">Transmembrane</keyword>
<proteinExistence type="predicted"/>
<dbReference type="OrthoDB" id="9957395at2"/>
<name>A0A562QL42_9PSED</name>
<organism evidence="2 3">
    <name type="scientific">Pseudomonas duriflava</name>
    <dbReference type="NCBI Taxonomy" id="459528"/>
    <lineage>
        <taxon>Bacteria</taxon>
        <taxon>Pseudomonadati</taxon>
        <taxon>Pseudomonadota</taxon>
        <taxon>Gammaproteobacteria</taxon>
        <taxon>Pseudomonadales</taxon>
        <taxon>Pseudomonadaceae</taxon>
        <taxon>Pseudomonas</taxon>
    </lineage>
</organism>
<accession>A0A562QL42</accession>
<evidence type="ECO:0000313" key="3">
    <source>
        <dbReference type="Proteomes" id="UP000316905"/>
    </source>
</evidence>
<dbReference type="AlphaFoldDB" id="A0A562QL42"/>
<feature type="transmembrane region" description="Helical" evidence="1">
    <location>
        <begin position="16"/>
        <end position="38"/>
    </location>
</feature>